<evidence type="ECO:0000313" key="2">
    <source>
        <dbReference type="Proteomes" id="UP000187941"/>
    </source>
</evidence>
<keyword evidence="2" id="KW-1185">Reference proteome</keyword>
<sequence length="118" mass="13337">MDKQDYIEQAAKWAERNGFTQIQANTPGYEMPVGFGRSQDGQSFIPDVTGQRWEEKSYFEVILKTANLNDLVSKLNLLYQLTQLRGGAVYLMAPKTHVPFARSVLAKSRIRAEIIALS</sequence>
<gene>
    <name evidence="1" type="ORF">AWR27_12480</name>
</gene>
<dbReference type="EMBL" id="CP014263">
    <property type="protein sequence ID" value="AQG80069.1"/>
    <property type="molecule type" value="Genomic_DNA"/>
</dbReference>
<protein>
    <recommendedName>
        <fullName evidence="3">Phage protein</fullName>
    </recommendedName>
</protein>
<dbReference type="OrthoDB" id="1163349at2"/>
<evidence type="ECO:0008006" key="3">
    <source>
        <dbReference type="Google" id="ProtNLM"/>
    </source>
</evidence>
<dbReference type="AlphaFoldDB" id="A0A1P9WXH5"/>
<dbReference type="STRING" id="1178516.AWR27_12480"/>
<reference evidence="1 2" key="1">
    <citation type="submission" date="2016-01" db="EMBL/GenBank/DDBJ databases">
        <authorList>
            <person name="Oliw E.H."/>
        </authorList>
    </citation>
    <scope>NUCLEOTIDE SEQUENCE [LARGE SCALE GENOMIC DNA]</scope>
    <source>
        <strain evidence="1 2">DY10</strain>
    </source>
</reference>
<dbReference type="KEGG" id="smon:AWR27_12480"/>
<dbReference type="RefSeq" id="WP_077131495.1">
    <property type="nucleotide sequence ID" value="NZ_CP014263.1"/>
</dbReference>
<accession>A0A1P9WXH5</accession>
<dbReference type="Proteomes" id="UP000187941">
    <property type="component" value="Chromosome"/>
</dbReference>
<proteinExistence type="predicted"/>
<name>A0A1P9WXH5_9BACT</name>
<organism evidence="1 2">
    <name type="scientific">Spirosoma montaniterrae</name>
    <dbReference type="NCBI Taxonomy" id="1178516"/>
    <lineage>
        <taxon>Bacteria</taxon>
        <taxon>Pseudomonadati</taxon>
        <taxon>Bacteroidota</taxon>
        <taxon>Cytophagia</taxon>
        <taxon>Cytophagales</taxon>
        <taxon>Cytophagaceae</taxon>
        <taxon>Spirosoma</taxon>
    </lineage>
</organism>
<evidence type="ECO:0000313" key="1">
    <source>
        <dbReference type="EMBL" id="AQG80069.1"/>
    </source>
</evidence>